<feature type="region of interest" description="Disordered" evidence="1">
    <location>
        <begin position="1"/>
        <end position="20"/>
    </location>
</feature>
<proteinExistence type="predicted"/>
<sequence length="422" mass="45458">MNPGQDGTSDDPAPNPTQWLEDLTGAQGTEAWMQHYYLLQQQQQAGQPAVPQQAAAERPLTRGRPLRYIVSDEDEALIKAAAGAAVASGMRPRLSQTYCSSLRALSEALRPLGLSLAGLDGDSLRQYAKEVLPHASQAVGMLERYRQESSGAGEGSSRPQVDRRRTHIVSDEDEGLIKAAAGAAVARGAGPRRVHTNCSSLRALSEALRPSGLSLAGLDSISLRQYARELLPQGGTQAVGMLERYWQESSGAGEGSSRPQVDQAAPSPLSTVDQDEVWAAMDAADQPAPSPQSFNSAEFWAGVDQAGQLPADSFNTANFWQGMPSSAYSPAQSVNQPSPPTWDQDLGASIFGHQPAPFDFGEYVPPNWEDGFQAPIDMLRQMHYRGLLPSQSQQMITIYIRGQSCTAVLGPRGQSNILLYRQ</sequence>
<feature type="region of interest" description="Disordered" evidence="1">
    <location>
        <begin position="145"/>
        <end position="172"/>
    </location>
</feature>
<accession>A0A1G5ZZW2</accession>
<evidence type="ECO:0000313" key="3">
    <source>
        <dbReference type="Proteomes" id="UP000198588"/>
    </source>
</evidence>
<gene>
    <name evidence="2" type="ORF">SAMN02927914_06844</name>
</gene>
<dbReference type="AlphaFoldDB" id="A0A1G5ZZW2"/>
<evidence type="ECO:0000256" key="1">
    <source>
        <dbReference type="SAM" id="MobiDB-lite"/>
    </source>
</evidence>
<name>A0A1G5ZZW2_9HYPH</name>
<dbReference type="EMBL" id="FMXM01000091">
    <property type="protein sequence ID" value="SDB00076.1"/>
    <property type="molecule type" value="Genomic_DNA"/>
</dbReference>
<feature type="region of interest" description="Disordered" evidence="1">
    <location>
        <begin position="249"/>
        <end position="271"/>
    </location>
</feature>
<evidence type="ECO:0000313" key="2">
    <source>
        <dbReference type="EMBL" id="SDB00076.1"/>
    </source>
</evidence>
<protein>
    <submittedName>
        <fullName evidence="2">Uncharacterized protein</fullName>
    </submittedName>
</protein>
<reference evidence="2 3" key="1">
    <citation type="submission" date="2016-10" db="EMBL/GenBank/DDBJ databases">
        <authorList>
            <person name="de Groot N.N."/>
        </authorList>
    </citation>
    <scope>NUCLEOTIDE SEQUENCE [LARGE SCALE GENOMIC DNA]</scope>
    <source>
        <strain evidence="2 3">CGMCC 1.12097</strain>
    </source>
</reference>
<dbReference type="Proteomes" id="UP000198588">
    <property type="component" value="Unassembled WGS sequence"/>
</dbReference>
<organism evidence="2 3">
    <name type="scientific">Mesorhizobium qingshengii</name>
    <dbReference type="NCBI Taxonomy" id="1165689"/>
    <lineage>
        <taxon>Bacteria</taxon>
        <taxon>Pseudomonadati</taxon>
        <taxon>Pseudomonadota</taxon>
        <taxon>Alphaproteobacteria</taxon>
        <taxon>Hyphomicrobiales</taxon>
        <taxon>Phyllobacteriaceae</taxon>
        <taxon>Mesorhizobium</taxon>
    </lineage>
</organism>